<evidence type="ECO:0000256" key="1">
    <source>
        <dbReference type="ARBA" id="ARBA00022823"/>
    </source>
</evidence>
<dbReference type="Pfam" id="PF01597">
    <property type="entry name" value="GCV_H"/>
    <property type="match status" value="1"/>
</dbReference>
<comment type="caution">
    <text evidence="2">The sequence shown here is derived from an EMBL/GenBank/DDBJ whole genome shotgun (WGS) entry which is preliminary data.</text>
</comment>
<sequence>MKPNGLQSQLKNKISPCIWMQAQVVRRRLCEADYQCTACRFDRAMRRVSDENRHLRQQGLLPKGKRGRIVFWKEKLKELPPWKRPCLHHMKERIEFKACTHEYRCGNCEFDQYFHDQYSVYAVVQPVDFLDIEGFKIPHGYYLHRGHAWLRVEEGSEVRVGLDDFALRLLGPLDRIEAPLVGKELKQDRSDILMNRGSNKARVLSPVSGVVTAINPKLRDKGSLAGRDPYSEGWVVRVHADNLRRDLKNLMIGNETEDFIGEEVDRLYRLIEDEAGPLAADGGQLGHDIYGNLPQVGWRRLVKKFLHT</sequence>
<reference evidence="2 3" key="1">
    <citation type="submission" date="2020-08" db="EMBL/GenBank/DDBJ databases">
        <title>Bridging the membrane lipid divide: bacteria of the FCB group superphylum have the potential to synthesize archaeal ether lipids.</title>
        <authorList>
            <person name="Villanueva L."/>
            <person name="Von Meijenfeldt F.A.B."/>
            <person name="Westbye A.B."/>
            <person name="Yadav S."/>
            <person name="Hopmans E.C."/>
            <person name="Dutilh B.E."/>
            <person name="Sinninghe Damste J.S."/>
        </authorList>
    </citation>
    <scope>NUCLEOTIDE SEQUENCE [LARGE SCALE GENOMIC DNA]</scope>
    <source>
        <strain evidence="2">NIOZ-UU17</strain>
    </source>
</reference>
<dbReference type="GO" id="GO:0005829">
    <property type="term" value="C:cytosol"/>
    <property type="evidence" value="ECO:0007669"/>
    <property type="project" value="TreeGrafter"/>
</dbReference>
<dbReference type="PANTHER" id="PTHR11715:SF3">
    <property type="entry name" value="GLYCINE CLEAVAGE SYSTEM H PROTEIN-RELATED"/>
    <property type="match status" value="1"/>
</dbReference>
<evidence type="ECO:0000313" key="2">
    <source>
        <dbReference type="EMBL" id="MBC8432359.1"/>
    </source>
</evidence>
<accession>A0A8J6NST6</accession>
<dbReference type="PANTHER" id="PTHR11715">
    <property type="entry name" value="GLYCINE CLEAVAGE SYSTEM H PROTEIN"/>
    <property type="match status" value="1"/>
</dbReference>
<name>A0A8J6NST6_9BACT</name>
<dbReference type="Gene3D" id="2.40.50.100">
    <property type="match status" value="1"/>
</dbReference>
<dbReference type="InterPro" id="IPR011053">
    <property type="entry name" value="Single_hybrid_motif"/>
</dbReference>
<dbReference type="GO" id="GO:0019464">
    <property type="term" value="P:glycine decarboxylation via glycine cleavage system"/>
    <property type="evidence" value="ECO:0007669"/>
    <property type="project" value="InterPro"/>
</dbReference>
<dbReference type="EMBL" id="JACNIG010000219">
    <property type="protein sequence ID" value="MBC8432359.1"/>
    <property type="molecule type" value="Genomic_DNA"/>
</dbReference>
<gene>
    <name evidence="2" type="ORF">H8D96_10615</name>
</gene>
<dbReference type="SUPFAM" id="SSF51230">
    <property type="entry name" value="Single hybrid motif"/>
    <property type="match status" value="1"/>
</dbReference>
<dbReference type="InterPro" id="IPR033753">
    <property type="entry name" value="GCV_H/Fam206"/>
</dbReference>
<protein>
    <submittedName>
        <fullName evidence="2">Glycine cleavage system protein H</fullName>
    </submittedName>
</protein>
<organism evidence="2 3">
    <name type="scientific">Candidatus Desulfatibia vada</name>
    <dbReference type="NCBI Taxonomy" id="2841696"/>
    <lineage>
        <taxon>Bacteria</taxon>
        <taxon>Pseudomonadati</taxon>
        <taxon>Thermodesulfobacteriota</taxon>
        <taxon>Desulfobacteria</taxon>
        <taxon>Desulfobacterales</taxon>
        <taxon>Desulfobacterales incertae sedis</taxon>
        <taxon>Candidatus Desulfatibia</taxon>
    </lineage>
</organism>
<dbReference type="AlphaFoldDB" id="A0A8J6NST6"/>
<proteinExistence type="predicted"/>
<dbReference type="GO" id="GO:0009249">
    <property type="term" value="P:protein lipoylation"/>
    <property type="evidence" value="ECO:0007669"/>
    <property type="project" value="TreeGrafter"/>
</dbReference>
<dbReference type="Proteomes" id="UP000605201">
    <property type="component" value="Unassembled WGS sequence"/>
</dbReference>
<dbReference type="InterPro" id="IPR002930">
    <property type="entry name" value="GCV_H"/>
</dbReference>
<evidence type="ECO:0000313" key="3">
    <source>
        <dbReference type="Proteomes" id="UP000605201"/>
    </source>
</evidence>
<dbReference type="GO" id="GO:0005960">
    <property type="term" value="C:glycine cleavage complex"/>
    <property type="evidence" value="ECO:0007669"/>
    <property type="project" value="InterPro"/>
</dbReference>
<keyword evidence="1" id="KW-0450">Lipoyl</keyword>
<dbReference type="CDD" id="cd06848">
    <property type="entry name" value="GCS_H"/>
    <property type="match status" value="1"/>
</dbReference>